<feature type="transmembrane region" description="Helical" evidence="2">
    <location>
        <begin position="249"/>
        <end position="268"/>
    </location>
</feature>
<evidence type="ECO:0000256" key="1">
    <source>
        <dbReference type="SAM" id="MobiDB-lite"/>
    </source>
</evidence>
<feature type="transmembrane region" description="Helical" evidence="2">
    <location>
        <begin position="313"/>
        <end position="337"/>
    </location>
</feature>
<sequence length="485" mass="52544">MNDTKWKASSSNFASEVTIPKAALSPSSLKRKHSIANSTYSEKSATLTPSRNVTVYQKIKSVVLTLLSKYWFLLGLAIAIILAWQFPDVAKKGGYIRAEWSVKWGAVILIFFISGLSLRTKILAQTVLRIRLHMMIQVMNLLIIPGVVFGLVLLFFKMHMPLNSLLLIGLVIAASTPTTVSSNVVMTKNADGNEASALMNAALGNVLGIFVSPALVSVFQGPLIDATPEDEPTTQAGGHVDFVGVLKQLGITVLVPLVVGQIIQWLFTEKVAKIKVKCRLSDVSSVALLTLVWSVFSDAVAAGSFSSVSAVDIVAVMIINAGLYISFSIMAWFLASIPFPFPGPRWAQRLRYSRPDTVAIMYCAATKTVAMGVPLINVLYQHGDPGTIGVLSTPLLLYHVEQLILGNIEVEILKKWVHRGQQDDIEKQQQEEGIVIPAPLHDEDMYGSGTTQAPSSGLPSHLGQSGVAHQSGIPPSPFAPTHHFR</sequence>
<accession>A0A163MAV7</accession>
<protein>
    <submittedName>
        <fullName evidence="3">Uncharacterized protein</fullName>
    </submittedName>
</protein>
<feature type="transmembrane region" description="Helical" evidence="2">
    <location>
        <begin position="197"/>
        <end position="219"/>
    </location>
</feature>
<keyword evidence="2" id="KW-0472">Membrane</keyword>
<dbReference type="OMA" id="RYVFKQL"/>
<dbReference type="Gene3D" id="1.20.1530.20">
    <property type="match status" value="1"/>
</dbReference>
<dbReference type="EMBL" id="LT554031">
    <property type="protein sequence ID" value="SAM03019.1"/>
    <property type="molecule type" value="Genomic_DNA"/>
</dbReference>
<dbReference type="AlphaFoldDB" id="A0A163MAV7"/>
<keyword evidence="2" id="KW-0812">Transmembrane</keyword>
<feature type="transmembrane region" description="Helical" evidence="2">
    <location>
        <begin position="61"/>
        <end position="84"/>
    </location>
</feature>
<proteinExistence type="predicted"/>
<reference evidence="3" key="1">
    <citation type="submission" date="2016-04" db="EMBL/GenBank/DDBJ databases">
        <authorList>
            <person name="Evans L.H."/>
            <person name="Alamgir A."/>
            <person name="Owens N."/>
            <person name="Weber N.D."/>
            <person name="Virtaneva K."/>
            <person name="Barbian K."/>
            <person name="Babar A."/>
            <person name="Rosenke K."/>
        </authorList>
    </citation>
    <scope>NUCLEOTIDE SEQUENCE [LARGE SCALE GENOMIC DNA]</scope>
    <source>
        <strain evidence="3">CBS 101.48</strain>
    </source>
</reference>
<organism evidence="3">
    <name type="scientific">Absidia glauca</name>
    <name type="common">Pin mould</name>
    <dbReference type="NCBI Taxonomy" id="4829"/>
    <lineage>
        <taxon>Eukaryota</taxon>
        <taxon>Fungi</taxon>
        <taxon>Fungi incertae sedis</taxon>
        <taxon>Mucoromycota</taxon>
        <taxon>Mucoromycotina</taxon>
        <taxon>Mucoromycetes</taxon>
        <taxon>Mucorales</taxon>
        <taxon>Cunninghamellaceae</taxon>
        <taxon>Absidia</taxon>
    </lineage>
</organism>
<evidence type="ECO:0000313" key="3">
    <source>
        <dbReference type="EMBL" id="SAM03019.1"/>
    </source>
</evidence>
<feature type="transmembrane region" description="Helical" evidence="2">
    <location>
        <begin position="136"/>
        <end position="156"/>
    </location>
</feature>
<feature type="transmembrane region" description="Helical" evidence="2">
    <location>
        <begin position="280"/>
        <end position="301"/>
    </location>
</feature>
<dbReference type="Pfam" id="PF13593">
    <property type="entry name" value="SBF_like"/>
    <property type="match status" value="1"/>
</dbReference>
<feature type="transmembrane region" description="Helical" evidence="2">
    <location>
        <begin position="358"/>
        <end position="380"/>
    </location>
</feature>
<dbReference type="InParanoid" id="A0A163MAV7"/>
<keyword evidence="4" id="KW-1185">Reference proteome</keyword>
<dbReference type="GO" id="GO:0005886">
    <property type="term" value="C:plasma membrane"/>
    <property type="evidence" value="ECO:0007669"/>
    <property type="project" value="TreeGrafter"/>
</dbReference>
<evidence type="ECO:0000313" key="4">
    <source>
        <dbReference type="Proteomes" id="UP000078561"/>
    </source>
</evidence>
<dbReference type="InterPro" id="IPR016833">
    <property type="entry name" value="Put_Na-Bile_cotransptr"/>
</dbReference>
<feature type="transmembrane region" description="Helical" evidence="2">
    <location>
        <begin position="104"/>
        <end position="124"/>
    </location>
</feature>
<keyword evidence="2" id="KW-1133">Transmembrane helix</keyword>
<gene>
    <name evidence="3" type="primary">ABSGL_08836.1 scaffold 10450</name>
</gene>
<name>A0A163MAV7_ABSGL</name>
<dbReference type="Proteomes" id="UP000078561">
    <property type="component" value="Unassembled WGS sequence"/>
</dbReference>
<feature type="compositionally biased region" description="Polar residues" evidence="1">
    <location>
        <begin position="448"/>
        <end position="458"/>
    </location>
</feature>
<dbReference type="OrthoDB" id="188035at2759"/>
<dbReference type="PANTHER" id="PTHR18640">
    <property type="entry name" value="SOLUTE CARRIER FAMILY 10 MEMBER 7"/>
    <property type="match status" value="1"/>
</dbReference>
<feature type="region of interest" description="Disordered" evidence="1">
    <location>
        <begin position="445"/>
        <end position="485"/>
    </location>
</feature>
<feature type="transmembrane region" description="Helical" evidence="2">
    <location>
        <begin position="162"/>
        <end position="185"/>
    </location>
</feature>
<evidence type="ECO:0000256" key="2">
    <source>
        <dbReference type="SAM" id="Phobius"/>
    </source>
</evidence>
<dbReference type="PANTHER" id="PTHR18640:SF5">
    <property type="entry name" value="SODIUM_BILE ACID COTRANSPORTER 7"/>
    <property type="match status" value="1"/>
</dbReference>
<dbReference type="InterPro" id="IPR038770">
    <property type="entry name" value="Na+/solute_symporter_sf"/>
</dbReference>